<dbReference type="Gene3D" id="2.60.40.60">
    <property type="entry name" value="Cadherins"/>
    <property type="match status" value="2"/>
</dbReference>
<evidence type="ECO:0000256" key="5">
    <source>
        <dbReference type="ARBA" id="ARBA00022889"/>
    </source>
</evidence>
<dbReference type="SUPFAM" id="SSF49313">
    <property type="entry name" value="Cadherin-like"/>
    <property type="match status" value="2"/>
</dbReference>
<organism evidence="14 15">
    <name type="scientific">Porites evermanni</name>
    <dbReference type="NCBI Taxonomy" id="104178"/>
    <lineage>
        <taxon>Eukaryota</taxon>
        <taxon>Metazoa</taxon>
        <taxon>Cnidaria</taxon>
        <taxon>Anthozoa</taxon>
        <taxon>Hexacorallia</taxon>
        <taxon>Scleractinia</taxon>
        <taxon>Fungiina</taxon>
        <taxon>Poritidae</taxon>
        <taxon>Porites</taxon>
    </lineage>
</organism>
<feature type="domain" description="Cadherin" evidence="13">
    <location>
        <begin position="190"/>
        <end position="277"/>
    </location>
</feature>
<feature type="domain" description="Cadherin" evidence="13">
    <location>
        <begin position="70"/>
        <end position="177"/>
    </location>
</feature>
<dbReference type="SMART" id="SM00112">
    <property type="entry name" value="CA"/>
    <property type="match status" value="2"/>
</dbReference>
<evidence type="ECO:0000256" key="4">
    <source>
        <dbReference type="ARBA" id="ARBA00022837"/>
    </source>
</evidence>
<keyword evidence="7 11" id="KW-0472">Membrane</keyword>
<keyword evidence="4 8" id="KW-0106">Calcium</keyword>
<keyword evidence="5" id="KW-0130">Cell adhesion</keyword>
<dbReference type="Gene3D" id="2.10.25.10">
    <property type="entry name" value="Laminin"/>
    <property type="match status" value="1"/>
</dbReference>
<evidence type="ECO:0000256" key="8">
    <source>
        <dbReference type="PROSITE-ProRule" id="PRU00043"/>
    </source>
</evidence>
<accession>A0ABN8M8C1</accession>
<dbReference type="PRINTS" id="PR00205">
    <property type="entry name" value="CADHERIN"/>
</dbReference>
<feature type="compositionally biased region" description="Polar residues" evidence="10">
    <location>
        <begin position="274"/>
        <end position="316"/>
    </location>
</feature>
<name>A0ABN8M8C1_9CNID</name>
<evidence type="ECO:0000256" key="3">
    <source>
        <dbReference type="ARBA" id="ARBA00022737"/>
    </source>
</evidence>
<dbReference type="PROSITE" id="PS00232">
    <property type="entry name" value="CADHERIN_1"/>
    <property type="match status" value="1"/>
</dbReference>
<evidence type="ECO:0000256" key="7">
    <source>
        <dbReference type="ARBA" id="ARBA00023136"/>
    </source>
</evidence>
<reference evidence="14 15" key="1">
    <citation type="submission" date="2022-05" db="EMBL/GenBank/DDBJ databases">
        <authorList>
            <consortium name="Genoscope - CEA"/>
            <person name="William W."/>
        </authorList>
    </citation>
    <scope>NUCLEOTIDE SEQUENCE [LARGE SCALE GENOMIC DNA]</scope>
</reference>
<dbReference type="PANTHER" id="PTHR24025">
    <property type="entry name" value="DESMOGLEIN FAMILY MEMBER"/>
    <property type="match status" value="1"/>
</dbReference>
<dbReference type="InterPro" id="IPR020894">
    <property type="entry name" value="Cadherin_CS"/>
</dbReference>
<dbReference type="InterPro" id="IPR002126">
    <property type="entry name" value="Cadherin-like_dom"/>
</dbReference>
<gene>
    <name evidence="14" type="ORF">PEVE_00027285</name>
</gene>
<dbReference type="PROSITE" id="PS00022">
    <property type="entry name" value="EGF_1"/>
    <property type="match status" value="1"/>
</dbReference>
<dbReference type="InterPro" id="IPR015919">
    <property type="entry name" value="Cadherin-like_sf"/>
</dbReference>
<evidence type="ECO:0000256" key="10">
    <source>
        <dbReference type="SAM" id="MobiDB-lite"/>
    </source>
</evidence>
<comment type="subcellular location">
    <subcellularLocation>
        <location evidence="1">Membrane</location>
    </subcellularLocation>
</comment>
<feature type="non-terminal residue" evidence="14">
    <location>
        <position position="1"/>
    </location>
</feature>
<keyword evidence="6 11" id="KW-1133">Transmembrane helix</keyword>
<feature type="transmembrane region" description="Helical" evidence="11">
    <location>
        <begin position="330"/>
        <end position="351"/>
    </location>
</feature>
<feature type="disulfide bond" evidence="9">
    <location>
        <begin position="47"/>
        <end position="56"/>
    </location>
</feature>
<dbReference type="EMBL" id="CALNXI010000374">
    <property type="protein sequence ID" value="CAH3025826.1"/>
    <property type="molecule type" value="Genomic_DNA"/>
</dbReference>
<dbReference type="PROSITE" id="PS50026">
    <property type="entry name" value="EGF_3"/>
    <property type="match status" value="1"/>
</dbReference>
<proteinExistence type="predicted"/>
<dbReference type="PANTHER" id="PTHR24025:SF23">
    <property type="entry name" value="NEURAL-CADHERIN"/>
    <property type="match status" value="1"/>
</dbReference>
<keyword evidence="3" id="KW-0677">Repeat</keyword>
<dbReference type="Pfam" id="PF00028">
    <property type="entry name" value="Cadherin"/>
    <property type="match status" value="2"/>
</dbReference>
<evidence type="ECO:0000256" key="11">
    <source>
        <dbReference type="SAM" id="Phobius"/>
    </source>
</evidence>
<evidence type="ECO:0000256" key="1">
    <source>
        <dbReference type="ARBA" id="ARBA00004370"/>
    </source>
</evidence>
<dbReference type="InterPro" id="IPR050971">
    <property type="entry name" value="Cadherin-domain_protein"/>
</dbReference>
<keyword evidence="9" id="KW-0245">EGF-like domain</keyword>
<evidence type="ECO:0000259" key="12">
    <source>
        <dbReference type="PROSITE" id="PS50026"/>
    </source>
</evidence>
<comment type="caution">
    <text evidence="9">Lacks conserved residue(s) required for the propagation of feature annotation.</text>
</comment>
<dbReference type="InterPro" id="IPR000742">
    <property type="entry name" value="EGF"/>
</dbReference>
<evidence type="ECO:0000256" key="6">
    <source>
        <dbReference type="ARBA" id="ARBA00022989"/>
    </source>
</evidence>
<comment type="caution">
    <text evidence="14">The sequence shown here is derived from an EMBL/GenBank/DDBJ whole genome shotgun (WGS) entry which is preliminary data.</text>
</comment>
<feature type="domain" description="EGF-like" evidence="12">
    <location>
        <begin position="23"/>
        <end position="57"/>
    </location>
</feature>
<evidence type="ECO:0008006" key="16">
    <source>
        <dbReference type="Google" id="ProtNLM"/>
    </source>
</evidence>
<sequence length="389" mass="41325">GNGQCIGYDVCNCNSAWSGPACSIPDCSGVKNCSGQGDCILVNKCACYPAFDGEYCDQKAKPNINPPSFSQELYNATIKENAPPGTLILHVHANDTDEGRNGEIFYSLPGEKSVEDLVAVDGASGKVFNLLTFDFETVEPHIFNVTLLASDNGFPQKSSVTIVQVTVMDENDNCPIFVEPSGNLRLDVVDLKPGSILTKVSATDLDNGSNGDISYSLSNNDVFNIDPTTGLIKVTSNPTREEYYLLVGAADKGERSCLTEIQLTVRVVNSATMTPLTNQKSPPSSISSEVANTYSTSEVSSMKHTGTDSTPGSSTIPREAALVPQKGPNYVIIGVSASGGLLVLVIVALLLKKCVCKNSRPAAVRSSGGGRVNKSFQRDFEMSEISGRI</sequence>
<evidence type="ECO:0000259" key="13">
    <source>
        <dbReference type="PROSITE" id="PS50268"/>
    </source>
</evidence>
<protein>
    <recommendedName>
        <fullName evidence="16">Protocadherin Fat 4</fullName>
    </recommendedName>
</protein>
<dbReference type="CDD" id="cd11304">
    <property type="entry name" value="Cadherin_repeat"/>
    <property type="match status" value="2"/>
</dbReference>
<keyword evidence="15" id="KW-1185">Reference proteome</keyword>
<feature type="region of interest" description="Disordered" evidence="10">
    <location>
        <begin position="274"/>
        <end position="317"/>
    </location>
</feature>
<keyword evidence="2 11" id="KW-0812">Transmembrane</keyword>
<dbReference type="Proteomes" id="UP001159427">
    <property type="component" value="Unassembled WGS sequence"/>
</dbReference>
<dbReference type="PROSITE" id="PS50268">
    <property type="entry name" value="CADHERIN_2"/>
    <property type="match status" value="2"/>
</dbReference>
<keyword evidence="9" id="KW-1015">Disulfide bond</keyword>
<evidence type="ECO:0000313" key="14">
    <source>
        <dbReference type="EMBL" id="CAH3025826.1"/>
    </source>
</evidence>
<evidence type="ECO:0000256" key="9">
    <source>
        <dbReference type="PROSITE-ProRule" id="PRU00076"/>
    </source>
</evidence>
<evidence type="ECO:0000256" key="2">
    <source>
        <dbReference type="ARBA" id="ARBA00022692"/>
    </source>
</evidence>
<evidence type="ECO:0000313" key="15">
    <source>
        <dbReference type="Proteomes" id="UP001159427"/>
    </source>
</evidence>